<organism evidence="1 2">
    <name type="scientific">Ruminiclostridium cellobioparum subsp. termitidis CT1112</name>
    <dbReference type="NCBI Taxonomy" id="1195236"/>
    <lineage>
        <taxon>Bacteria</taxon>
        <taxon>Bacillati</taxon>
        <taxon>Bacillota</taxon>
        <taxon>Clostridia</taxon>
        <taxon>Eubacteriales</taxon>
        <taxon>Oscillospiraceae</taxon>
        <taxon>Ruminiclostridium</taxon>
    </lineage>
</organism>
<comment type="caution">
    <text evidence="1">The sequence shown here is derived from an EMBL/GenBank/DDBJ whole genome shotgun (WGS) entry which is preliminary data.</text>
</comment>
<accession>S0FXM8</accession>
<gene>
    <name evidence="1" type="ORF">CTER_0094</name>
</gene>
<evidence type="ECO:0000313" key="1">
    <source>
        <dbReference type="EMBL" id="EMS73869.1"/>
    </source>
</evidence>
<sequence length="51" mass="6325">MENKYFLLNKEVECLKEELYDLLENEPWAQHDILRISKRIDSLILKFYKHD</sequence>
<evidence type="ECO:0000313" key="2">
    <source>
        <dbReference type="Proteomes" id="UP000014155"/>
    </source>
</evidence>
<dbReference type="Proteomes" id="UP000014155">
    <property type="component" value="Unassembled WGS sequence"/>
</dbReference>
<name>S0FXM8_RUMCE</name>
<dbReference type="InterPro" id="IPR018540">
    <property type="entry name" value="Spo0E-like"/>
</dbReference>
<dbReference type="RefSeq" id="WP_004623316.1">
    <property type="nucleotide sequence ID" value="NZ_AORV01000011.1"/>
</dbReference>
<dbReference type="PATRIC" id="fig|1195236.3.peg.396"/>
<dbReference type="InterPro" id="IPR036638">
    <property type="entry name" value="HLH_DNA-bd_sf"/>
</dbReference>
<dbReference type="AlphaFoldDB" id="S0FXM8"/>
<proteinExistence type="predicted"/>
<dbReference type="InterPro" id="IPR037208">
    <property type="entry name" value="Spo0E-like_sf"/>
</dbReference>
<keyword evidence="2" id="KW-1185">Reference proteome</keyword>
<dbReference type="Gene3D" id="4.10.280.10">
    <property type="entry name" value="Helix-loop-helix DNA-binding domain"/>
    <property type="match status" value="1"/>
</dbReference>
<dbReference type="Pfam" id="PF09388">
    <property type="entry name" value="SpoOE-like"/>
    <property type="match status" value="1"/>
</dbReference>
<dbReference type="SUPFAM" id="SSF140500">
    <property type="entry name" value="BAS1536-like"/>
    <property type="match status" value="1"/>
</dbReference>
<dbReference type="EMBL" id="AORV01000011">
    <property type="protein sequence ID" value="EMS73869.1"/>
    <property type="molecule type" value="Genomic_DNA"/>
</dbReference>
<dbReference type="GO" id="GO:0046983">
    <property type="term" value="F:protein dimerization activity"/>
    <property type="evidence" value="ECO:0007669"/>
    <property type="project" value="InterPro"/>
</dbReference>
<protein>
    <submittedName>
        <fullName evidence="1">Spo0E like sporulation regulatory protein</fullName>
    </submittedName>
</protein>
<dbReference type="GO" id="GO:0043937">
    <property type="term" value="P:regulation of sporulation"/>
    <property type="evidence" value="ECO:0007669"/>
    <property type="project" value="InterPro"/>
</dbReference>
<reference evidence="1 2" key="1">
    <citation type="journal article" date="2013" name="Genome Announc.">
        <title>Draft Genome Sequence of the Cellulolytic, Mesophilic, Anaerobic Bacterium Clostridium termitidis Strain CT1112 (DSM 5398).</title>
        <authorList>
            <person name="Lal S."/>
            <person name="Ramachandran U."/>
            <person name="Zhang X."/>
            <person name="Munir R."/>
            <person name="Sparling R."/>
            <person name="Levin D.B."/>
        </authorList>
    </citation>
    <scope>NUCLEOTIDE SEQUENCE [LARGE SCALE GENOMIC DNA]</scope>
    <source>
        <strain evidence="1 2">CT1112</strain>
    </source>
</reference>